<dbReference type="Proteomes" id="UP001396334">
    <property type="component" value="Unassembled WGS sequence"/>
</dbReference>
<keyword evidence="2" id="KW-0732">Signal</keyword>
<evidence type="ECO:0000313" key="3">
    <source>
        <dbReference type="EMBL" id="KAK9013175.1"/>
    </source>
</evidence>
<feature type="signal peptide" evidence="2">
    <location>
        <begin position="1"/>
        <end position="24"/>
    </location>
</feature>
<feature type="compositionally biased region" description="Polar residues" evidence="1">
    <location>
        <begin position="90"/>
        <end position="100"/>
    </location>
</feature>
<reference evidence="3 4" key="1">
    <citation type="journal article" date="2024" name="G3 (Bethesda)">
        <title>Genome assembly of Hibiscus sabdariffa L. provides insights into metabolisms of medicinal natural products.</title>
        <authorList>
            <person name="Kim T."/>
        </authorList>
    </citation>
    <scope>NUCLEOTIDE SEQUENCE [LARGE SCALE GENOMIC DNA]</scope>
    <source>
        <strain evidence="3">TK-2024</strain>
        <tissue evidence="3">Old leaves</tissue>
    </source>
</reference>
<dbReference type="EMBL" id="JBBPBN010000022">
    <property type="protein sequence ID" value="KAK9013175.1"/>
    <property type="molecule type" value="Genomic_DNA"/>
</dbReference>
<evidence type="ECO:0000256" key="2">
    <source>
        <dbReference type="SAM" id="SignalP"/>
    </source>
</evidence>
<keyword evidence="4" id="KW-1185">Reference proteome</keyword>
<sequence>MMKKNLCLAILVLVLYSSMKPCGGMWVETNGSSWTIGDQEWLEFLMDSDSSRRILQSGGTGTGGTGNPSQPAANCGRGVPYYRCLPDANRQGSIPENNGLYNRGRF</sequence>
<accession>A0ABR2RJY8</accession>
<protein>
    <submittedName>
        <fullName evidence="3">Uncharacterized protein</fullName>
    </submittedName>
</protein>
<feature type="region of interest" description="Disordered" evidence="1">
    <location>
        <begin position="53"/>
        <end position="74"/>
    </location>
</feature>
<name>A0ABR2RJY8_9ROSI</name>
<feature type="chain" id="PRO_5046105903" evidence="2">
    <location>
        <begin position="25"/>
        <end position="106"/>
    </location>
</feature>
<comment type="caution">
    <text evidence="3">The sequence shown here is derived from an EMBL/GenBank/DDBJ whole genome shotgun (WGS) entry which is preliminary data.</text>
</comment>
<evidence type="ECO:0000256" key="1">
    <source>
        <dbReference type="SAM" id="MobiDB-lite"/>
    </source>
</evidence>
<organism evidence="3 4">
    <name type="scientific">Hibiscus sabdariffa</name>
    <name type="common">roselle</name>
    <dbReference type="NCBI Taxonomy" id="183260"/>
    <lineage>
        <taxon>Eukaryota</taxon>
        <taxon>Viridiplantae</taxon>
        <taxon>Streptophyta</taxon>
        <taxon>Embryophyta</taxon>
        <taxon>Tracheophyta</taxon>
        <taxon>Spermatophyta</taxon>
        <taxon>Magnoliopsida</taxon>
        <taxon>eudicotyledons</taxon>
        <taxon>Gunneridae</taxon>
        <taxon>Pentapetalae</taxon>
        <taxon>rosids</taxon>
        <taxon>malvids</taxon>
        <taxon>Malvales</taxon>
        <taxon>Malvaceae</taxon>
        <taxon>Malvoideae</taxon>
        <taxon>Hibiscus</taxon>
    </lineage>
</organism>
<proteinExistence type="predicted"/>
<feature type="region of interest" description="Disordered" evidence="1">
    <location>
        <begin position="87"/>
        <end position="106"/>
    </location>
</feature>
<gene>
    <name evidence="3" type="ORF">V6N11_041194</name>
</gene>
<evidence type="ECO:0000313" key="4">
    <source>
        <dbReference type="Proteomes" id="UP001396334"/>
    </source>
</evidence>